<evidence type="ECO:0000313" key="2">
    <source>
        <dbReference type="EMBL" id="KAK1930500.1"/>
    </source>
</evidence>
<reference evidence="2" key="1">
    <citation type="submission" date="2023-08" db="EMBL/GenBank/DDBJ databases">
        <title>Reference Genome Resource for the Citrus Pathogen Phytophthora citrophthora.</title>
        <authorList>
            <person name="Moller H."/>
            <person name="Coetzee B."/>
            <person name="Rose L.J."/>
            <person name="Van Niekerk J.M."/>
        </authorList>
    </citation>
    <scope>NUCLEOTIDE SEQUENCE</scope>
    <source>
        <strain evidence="2">STE-U-9442</strain>
    </source>
</reference>
<feature type="coiled-coil region" evidence="1">
    <location>
        <begin position="57"/>
        <end position="84"/>
    </location>
</feature>
<evidence type="ECO:0000256" key="1">
    <source>
        <dbReference type="SAM" id="Coils"/>
    </source>
</evidence>
<name>A0AAD9LBL8_9STRA</name>
<evidence type="ECO:0000313" key="3">
    <source>
        <dbReference type="Proteomes" id="UP001259832"/>
    </source>
</evidence>
<organism evidence="2 3">
    <name type="scientific">Phytophthora citrophthora</name>
    <dbReference type="NCBI Taxonomy" id="4793"/>
    <lineage>
        <taxon>Eukaryota</taxon>
        <taxon>Sar</taxon>
        <taxon>Stramenopiles</taxon>
        <taxon>Oomycota</taxon>
        <taxon>Peronosporomycetes</taxon>
        <taxon>Peronosporales</taxon>
        <taxon>Peronosporaceae</taxon>
        <taxon>Phytophthora</taxon>
    </lineage>
</organism>
<keyword evidence="1" id="KW-0175">Coiled coil</keyword>
<dbReference type="EMBL" id="JASMQC010000039">
    <property type="protein sequence ID" value="KAK1930500.1"/>
    <property type="molecule type" value="Genomic_DNA"/>
</dbReference>
<protein>
    <submittedName>
        <fullName evidence="2">Uncharacterized protein</fullName>
    </submittedName>
</protein>
<sequence>MKYVIIARLEERLAASEARLDASEARNRRLQRHLTIVTTRNERLHEQLTAANAATLVERHDKELANASEAAANERETAANEREAVARRDARDFALYAKELTGKLLTMHERLKTSHFRSIENPRGPSRRPVAVLLDASNSEYVRGKHGLSVEAFPRVFKIVEGQEGLHVMKELRKLGQENCEVLEAPVYFANGITLRHSVNRTNSQQNVAAGEDNASYIRFGVFAFRDGDAAPGNDEVIEFVQGVISDLQTTPTRTFAVTGLHGVICLGYISVVDTS</sequence>
<gene>
    <name evidence="2" type="ORF">P3T76_014171</name>
</gene>
<keyword evidence="3" id="KW-1185">Reference proteome</keyword>
<accession>A0AAD9LBL8</accession>
<dbReference type="Proteomes" id="UP001259832">
    <property type="component" value="Unassembled WGS sequence"/>
</dbReference>
<dbReference type="AlphaFoldDB" id="A0AAD9LBL8"/>
<feature type="coiled-coil region" evidence="1">
    <location>
        <begin position="6"/>
        <end position="33"/>
    </location>
</feature>
<comment type="caution">
    <text evidence="2">The sequence shown here is derived from an EMBL/GenBank/DDBJ whole genome shotgun (WGS) entry which is preliminary data.</text>
</comment>
<proteinExistence type="predicted"/>